<dbReference type="RefSeq" id="WP_146785766.1">
    <property type="nucleotide sequence ID" value="NZ_CP042434.1"/>
</dbReference>
<dbReference type="AlphaFoldDB" id="A0A5B8VPJ3"/>
<dbReference type="OrthoDB" id="9779128at2"/>
<reference evidence="2 3" key="1">
    <citation type="journal article" date="2017" name="Int. J. Syst. Evol. Microbiol.">
        <title>Arachidicoccus ginsenosidivorans sp. nov., with ginsenoside-converting activity isolated from ginseng cultivating soil.</title>
        <authorList>
            <person name="Siddiqi M.Z."/>
            <person name="Aslam Z."/>
            <person name="Im W.T."/>
        </authorList>
    </citation>
    <scope>NUCLEOTIDE SEQUENCE [LARGE SCALE GENOMIC DNA]</scope>
    <source>
        <strain evidence="2 3">Gsoil 809</strain>
    </source>
</reference>
<proteinExistence type="predicted"/>
<dbReference type="SUPFAM" id="SSF50685">
    <property type="entry name" value="Barwin-like endoglucanases"/>
    <property type="match status" value="1"/>
</dbReference>
<dbReference type="Pfam" id="PF03330">
    <property type="entry name" value="DPBB_1"/>
    <property type="match status" value="1"/>
</dbReference>
<sequence>MTGTKKYATNTFLLIGLWALGLIMLGNGPLYGQLAPTKSKSVQVTKGAAGQKIVLGKATHYSRSLEGTKTAIGTRYQNHKMTAASNFFKLRTWVKVTRLSNGRSVTVYINDRMHPSMASKGRVIDLSIAAAEALHFMGGAGITRVRVEEIPKWDALSNENQPAPADEISAYDR</sequence>
<dbReference type="InterPro" id="IPR036908">
    <property type="entry name" value="RlpA-like_sf"/>
</dbReference>
<dbReference type="PANTHER" id="PTHR34183">
    <property type="entry name" value="ENDOLYTIC PEPTIDOGLYCAN TRANSGLYCOSYLASE RLPA"/>
    <property type="match status" value="1"/>
</dbReference>
<dbReference type="Proteomes" id="UP000321291">
    <property type="component" value="Chromosome"/>
</dbReference>
<dbReference type="Gene3D" id="2.40.40.10">
    <property type="entry name" value="RlpA-like domain"/>
    <property type="match status" value="1"/>
</dbReference>
<evidence type="ECO:0000259" key="1">
    <source>
        <dbReference type="Pfam" id="PF03330"/>
    </source>
</evidence>
<dbReference type="KEGG" id="agi:FSB73_18895"/>
<dbReference type="EMBL" id="CP042434">
    <property type="protein sequence ID" value="QEC73420.1"/>
    <property type="molecule type" value="Genomic_DNA"/>
</dbReference>
<keyword evidence="3" id="KW-1185">Reference proteome</keyword>
<evidence type="ECO:0000313" key="3">
    <source>
        <dbReference type="Proteomes" id="UP000321291"/>
    </source>
</evidence>
<gene>
    <name evidence="2" type="ORF">FSB73_18895</name>
</gene>
<dbReference type="InterPro" id="IPR009009">
    <property type="entry name" value="RlpA-like_DPBB"/>
</dbReference>
<organism evidence="2 3">
    <name type="scientific">Arachidicoccus ginsenosidivorans</name>
    <dbReference type="NCBI Taxonomy" id="496057"/>
    <lineage>
        <taxon>Bacteria</taxon>
        <taxon>Pseudomonadati</taxon>
        <taxon>Bacteroidota</taxon>
        <taxon>Chitinophagia</taxon>
        <taxon>Chitinophagales</taxon>
        <taxon>Chitinophagaceae</taxon>
        <taxon>Arachidicoccus</taxon>
    </lineage>
</organism>
<evidence type="ECO:0000313" key="2">
    <source>
        <dbReference type="EMBL" id="QEC73420.1"/>
    </source>
</evidence>
<dbReference type="CDD" id="cd22268">
    <property type="entry name" value="DPBB_RlpA-like"/>
    <property type="match status" value="1"/>
</dbReference>
<feature type="domain" description="RlpA-like protein double-psi beta-barrel" evidence="1">
    <location>
        <begin position="56"/>
        <end position="147"/>
    </location>
</feature>
<dbReference type="PANTHER" id="PTHR34183:SF8">
    <property type="entry name" value="ENDOLYTIC PEPTIDOGLYCAN TRANSGLYCOSYLASE RLPA-RELATED"/>
    <property type="match status" value="1"/>
</dbReference>
<accession>A0A5B8VPJ3</accession>
<protein>
    <submittedName>
        <fullName evidence="2">Septal ring lytic transglycosylase RlpA family protein</fullName>
    </submittedName>
</protein>
<name>A0A5B8VPJ3_9BACT</name>